<dbReference type="InterPro" id="IPR018687">
    <property type="entry name" value="DUF2177_membr"/>
</dbReference>
<evidence type="ECO:0000313" key="3">
    <source>
        <dbReference type="Proteomes" id="UP000473531"/>
    </source>
</evidence>
<reference evidence="2 3" key="1">
    <citation type="submission" date="2019-12" db="EMBL/GenBank/DDBJ databases">
        <title>Genomic-based taxomic classification of the family Erythrobacteraceae.</title>
        <authorList>
            <person name="Xu L."/>
        </authorList>
    </citation>
    <scope>NUCLEOTIDE SEQUENCE [LARGE SCALE GENOMIC DNA]</scope>
    <source>
        <strain evidence="2 3">KCTC 52259</strain>
    </source>
</reference>
<keyword evidence="1" id="KW-1133">Transmembrane helix</keyword>
<evidence type="ECO:0000256" key="1">
    <source>
        <dbReference type="SAM" id="Phobius"/>
    </source>
</evidence>
<feature type="transmembrane region" description="Helical" evidence="1">
    <location>
        <begin position="44"/>
        <end position="63"/>
    </location>
</feature>
<dbReference type="Pfam" id="PF09945">
    <property type="entry name" value="DUF2177"/>
    <property type="match status" value="1"/>
</dbReference>
<keyword evidence="3" id="KW-1185">Reference proteome</keyword>
<feature type="transmembrane region" description="Helical" evidence="1">
    <location>
        <begin position="75"/>
        <end position="93"/>
    </location>
</feature>
<keyword evidence="1" id="KW-0472">Membrane</keyword>
<feature type="transmembrane region" description="Helical" evidence="1">
    <location>
        <begin position="113"/>
        <end position="131"/>
    </location>
</feature>
<organism evidence="2 3">
    <name type="scientific">Allopontixanthobacter confluentis</name>
    <dbReference type="NCBI Taxonomy" id="1849021"/>
    <lineage>
        <taxon>Bacteria</taxon>
        <taxon>Pseudomonadati</taxon>
        <taxon>Pseudomonadota</taxon>
        <taxon>Alphaproteobacteria</taxon>
        <taxon>Sphingomonadales</taxon>
        <taxon>Erythrobacteraceae</taxon>
        <taxon>Allopontixanthobacter</taxon>
    </lineage>
</organism>
<evidence type="ECO:0000313" key="2">
    <source>
        <dbReference type="EMBL" id="MXP13986.1"/>
    </source>
</evidence>
<gene>
    <name evidence="2" type="ORF">GRI44_04395</name>
</gene>
<proteinExistence type="predicted"/>
<feature type="transmembrane region" description="Helical" evidence="1">
    <location>
        <begin position="5"/>
        <end position="24"/>
    </location>
</feature>
<comment type="caution">
    <text evidence="2">The sequence shown here is derived from an EMBL/GenBank/DDBJ whole genome shotgun (WGS) entry which is preliminary data.</text>
</comment>
<sequence>MKWIIAYIAMALPFGLLDALWLRWAGPNFYRPHLGELLAENFRAGPAVVFYLIYVAGVVWFAIRPGLAAGIPGGLGIAALNGALLGGLCYATYDLTNQATMKVWSTQVTVADILWGAFATATAATIATWVTQKVV</sequence>
<accession>A0A6L7GET7</accession>
<dbReference type="Proteomes" id="UP000473531">
    <property type="component" value="Unassembled WGS sequence"/>
</dbReference>
<dbReference type="OrthoDB" id="166547at2"/>
<protein>
    <submittedName>
        <fullName evidence="2">DUF2177 family protein</fullName>
    </submittedName>
</protein>
<dbReference type="RefSeq" id="WP_160600201.1">
    <property type="nucleotide sequence ID" value="NZ_WTYU01000001.1"/>
</dbReference>
<keyword evidence="1" id="KW-0812">Transmembrane</keyword>
<dbReference type="EMBL" id="WTYU01000001">
    <property type="protein sequence ID" value="MXP13986.1"/>
    <property type="molecule type" value="Genomic_DNA"/>
</dbReference>
<name>A0A6L7GET7_9SPHN</name>
<dbReference type="AlphaFoldDB" id="A0A6L7GET7"/>